<comment type="catalytic activity">
    <reaction evidence="1">
        <text>ATP + protein L-histidine = ADP + protein N-phospho-L-histidine.</text>
        <dbReference type="EC" id="2.7.13.3"/>
    </reaction>
</comment>
<feature type="domain" description="Histidine kinase" evidence="12">
    <location>
        <begin position="214"/>
        <end position="427"/>
    </location>
</feature>
<dbReference type="AlphaFoldDB" id="A0A1W1ZFE9"/>
<evidence type="ECO:0000256" key="11">
    <source>
        <dbReference type="SAM" id="Phobius"/>
    </source>
</evidence>
<evidence type="ECO:0000256" key="9">
    <source>
        <dbReference type="ARBA" id="ARBA00023012"/>
    </source>
</evidence>
<keyword evidence="8 11" id="KW-1133">Transmembrane helix</keyword>
<evidence type="ECO:0000256" key="6">
    <source>
        <dbReference type="ARBA" id="ARBA00022692"/>
    </source>
</evidence>
<dbReference type="OrthoDB" id="335833at2"/>
<dbReference type="Gene3D" id="1.10.287.130">
    <property type="match status" value="1"/>
</dbReference>
<dbReference type="Proteomes" id="UP000192790">
    <property type="component" value="Unassembled WGS sequence"/>
</dbReference>
<comment type="subcellular location">
    <subcellularLocation>
        <location evidence="2">Membrane</location>
        <topology evidence="2">Multi-pass membrane protein</topology>
    </subcellularLocation>
</comment>
<dbReference type="PRINTS" id="PR00344">
    <property type="entry name" value="BCTRLSENSOR"/>
</dbReference>
<evidence type="ECO:0000256" key="2">
    <source>
        <dbReference type="ARBA" id="ARBA00004141"/>
    </source>
</evidence>
<keyword evidence="14" id="KW-1185">Reference proteome</keyword>
<dbReference type="RefSeq" id="WP_084233677.1">
    <property type="nucleotide sequence ID" value="NZ_FWXW01000002.1"/>
</dbReference>
<dbReference type="SMART" id="SM00387">
    <property type="entry name" value="HATPase_c"/>
    <property type="match status" value="1"/>
</dbReference>
<evidence type="ECO:0000259" key="12">
    <source>
        <dbReference type="PROSITE" id="PS50109"/>
    </source>
</evidence>
<sequence>MSIQFKIPLYILVFFIFNILFIGLYYNLKFSGSIAAENRENYQTLSVEVFDIARGLEDDADYRETLSNLAGDSEYVFKVKSLSGDLIFETGEKKRIAFDVTAAATFSEGAEELLLEVTRPISLGFLSSINLVTELLIAEIIIIAITLFLLNLFLYMNTVRPLVGLQRNMELYKLGIKPTRTARKDEIGLLQNGFAELADSLDREKQLQYRIIASISHDIKTPLTSVMGYAERLQNENISKERFDSYLRTIYAKSRRIQELVEEFDDYISFSMEPALSLKRITAGQLCARTEEEYRDELSSLGIRFSVTCSCPGSLLEVDLPKISRVFGNLIGNSIKYAASAEPEIAVLCEEKDGSTLFSVSDNGPGVGKEHLEKIFEPFYTSDASRRVAGLGLSICRTIVENHGGTIWAESGDQGGLTIRFLLKNAK</sequence>
<dbReference type="EMBL" id="FWXW01000002">
    <property type="protein sequence ID" value="SMC47219.1"/>
    <property type="molecule type" value="Genomic_DNA"/>
</dbReference>
<protein>
    <recommendedName>
        <fullName evidence="3">histidine kinase</fullName>
        <ecNumber evidence="3">2.7.13.3</ecNumber>
    </recommendedName>
</protein>
<dbReference type="Gene3D" id="3.30.565.10">
    <property type="entry name" value="Histidine kinase-like ATPase, C-terminal domain"/>
    <property type="match status" value="1"/>
</dbReference>
<name>A0A1W1ZFE9_9FIRM</name>
<gene>
    <name evidence="13" type="ORF">SAMN02745168_1039</name>
</gene>
<dbReference type="InterPro" id="IPR003661">
    <property type="entry name" value="HisK_dim/P_dom"/>
</dbReference>
<dbReference type="SMART" id="SM00388">
    <property type="entry name" value="HisKA"/>
    <property type="match status" value="1"/>
</dbReference>
<proteinExistence type="predicted"/>
<keyword evidence="6 11" id="KW-0812">Transmembrane</keyword>
<dbReference type="GO" id="GO:0005886">
    <property type="term" value="C:plasma membrane"/>
    <property type="evidence" value="ECO:0007669"/>
    <property type="project" value="TreeGrafter"/>
</dbReference>
<evidence type="ECO:0000256" key="10">
    <source>
        <dbReference type="ARBA" id="ARBA00023136"/>
    </source>
</evidence>
<keyword evidence="5" id="KW-0808">Transferase</keyword>
<organism evidence="13 14">
    <name type="scientific">Papillibacter cinnamivorans DSM 12816</name>
    <dbReference type="NCBI Taxonomy" id="1122930"/>
    <lineage>
        <taxon>Bacteria</taxon>
        <taxon>Bacillati</taxon>
        <taxon>Bacillota</taxon>
        <taxon>Clostridia</taxon>
        <taxon>Eubacteriales</taxon>
        <taxon>Oscillospiraceae</taxon>
        <taxon>Papillibacter</taxon>
    </lineage>
</organism>
<evidence type="ECO:0000256" key="4">
    <source>
        <dbReference type="ARBA" id="ARBA00022553"/>
    </source>
</evidence>
<dbReference type="CDD" id="cd00075">
    <property type="entry name" value="HATPase"/>
    <property type="match status" value="1"/>
</dbReference>
<dbReference type="InterPro" id="IPR036890">
    <property type="entry name" value="HATPase_C_sf"/>
</dbReference>
<keyword evidence="10 11" id="KW-0472">Membrane</keyword>
<evidence type="ECO:0000313" key="14">
    <source>
        <dbReference type="Proteomes" id="UP000192790"/>
    </source>
</evidence>
<dbReference type="InterPro" id="IPR050398">
    <property type="entry name" value="HssS/ArlS-like"/>
</dbReference>
<evidence type="ECO:0000256" key="1">
    <source>
        <dbReference type="ARBA" id="ARBA00000085"/>
    </source>
</evidence>
<dbReference type="Gene3D" id="6.10.340.10">
    <property type="match status" value="1"/>
</dbReference>
<dbReference type="Pfam" id="PF00512">
    <property type="entry name" value="HisKA"/>
    <property type="match status" value="1"/>
</dbReference>
<dbReference type="PANTHER" id="PTHR45528">
    <property type="entry name" value="SENSOR HISTIDINE KINASE CPXA"/>
    <property type="match status" value="1"/>
</dbReference>
<dbReference type="SUPFAM" id="SSF47384">
    <property type="entry name" value="Homodimeric domain of signal transducing histidine kinase"/>
    <property type="match status" value="1"/>
</dbReference>
<keyword evidence="4" id="KW-0597">Phosphoprotein</keyword>
<accession>A0A1W1ZFE9</accession>
<dbReference type="CDD" id="cd00082">
    <property type="entry name" value="HisKA"/>
    <property type="match status" value="1"/>
</dbReference>
<evidence type="ECO:0000313" key="13">
    <source>
        <dbReference type="EMBL" id="SMC47219.1"/>
    </source>
</evidence>
<evidence type="ECO:0000256" key="8">
    <source>
        <dbReference type="ARBA" id="ARBA00022989"/>
    </source>
</evidence>
<evidence type="ECO:0000256" key="3">
    <source>
        <dbReference type="ARBA" id="ARBA00012438"/>
    </source>
</evidence>
<feature type="transmembrane region" description="Helical" evidence="11">
    <location>
        <begin position="135"/>
        <end position="156"/>
    </location>
</feature>
<evidence type="ECO:0000256" key="7">
    <source>
        <dbReference type="ARBA" id="ARBA00022777"/>
    </source>
</evidence>
<dbReference type="SUPFAM" id="SSF55874">
    <property type="entry name" value="ATPase domain of HSP90 chaperone/DNA topoisomerase II/histidine kinase"/>
    <property type="match status" value="1"/>
</dbReference>
<dbReference type="InterPro" id="IPR036097">
    <property type="entry name" value="HisK_dim/P_sf"/>
</dbReference>
<dbReference type="PROSITE" id="PS50109">
    <property type="entry name" value="HIS_KIN"/>
    <property type="match status" value="1"/>
</dbReference>
<dbReference type="InterPro" id="IPR004358">
    <property type="entry name" value="Sig_transdc_His_kin-like_C"/>
</dbReference>
<keyword evidence="9" id="KW-0902">Two-component regulatory system</keyword>
<dbReference type="InterPro" id="IPR003594">
    <property type="entry name" value="HATPase_dom"/>
</dbReference>
<dbReference type="STRING" id="1122930.SAMN02745168_1039"/>
<reference evidence="13 14" key="1">
    <citation type="submission" date="2017-04" db="EMBL/GenBank/DDBJ databases">
        <authorList>
            <person name="Afonso C.L."/>
            <person name="Miller P.J."/>
            <person name="Scott M.A."/>
            <person name="Spackman E."/>
            <person name="Goraichik I."/>
            <person name="Dimitrov K.M."/>
            <person name="Suarez D.L."/>
            <person name="Swayne D.E."/>
        </authorList>
    </citation>
    <scope>NUCLEOTIDE SEQUENCE [LARGE SCALE GENOMIC DNA]</scope>
    <source>
        <strain evidence="13 14">DSM 12816</strain>
    </source>
</reference>
<keyword evidence="7 13" id="KW-0418">Kinase</keyword>
<dbReference type="Pfam" id="PF02518">
    <property type="entry name" value="HATPase_c"/>
    <property type="match status" value="1"/>
</dbReference>
<dbReference type="GO" id="GO:0000155">
    <property type="term" value="F:phosphorelay sensor kinase activity"/>
    <property type="evidence" value="ECO:0007669"/>
    <property type="project" value="InterPro"/>
</dbReference>
<dbReference type="PANTHER" id="PTHR45528:SF8">
    <property type="entry name" value="HISTIDINE KINASE"/>
    <property type="match status" value="1"/>
</dbReference>
<dbReference type="EC" id="2.7.13.3" evidence="3"/>
<feature type="transmembrane region" description="Helical" evidence="11">
    <location>
        <begin position="7"/>
        <end position="26"/>
    </location>
</feature>
<evidence type="ECO:0000256" key="5">
    <source>
        <dbReference type="ARBA" id="ARBA00022679"/>
    </source>
</evidence>
<dbReference type="InterPro" id="IPR005467">
    <property type="entry name" value="His_kinase_dom"/>
</dbReference>